<sequence length="37" mass="4150">MITPVVQTQTLVEWFISPQGQTLAQSLGYLPLYPVTE</sequence>
<name>A0A6N3FHB4_KLEOX</name>
<evidence type="ECO:0000313" key="1">
    <source>
        <dbReference type="EMBL" id="VYU51239.1"/>
    </source>
</evidence>
<proteinExistence type="predicted"/>
<dbReference type="AlphaFoldDB" id="A0A6N3FHB4"/>
<protein>
    <submittedName>
        <fullName evidence="1">Uncharacterized protein</fullName>
    </submittedName>
</protein>
<reference evidence="1" key="1">
    <citation type="submission" date="2019-11" db="EMBL/GenBank/DDBJ databases">
        <authorList>
            <person name="Feng L."/>
        </authorList>
    </citation>
    <scope>NUCLEOTIDE SEQUENCE</scope>
    <source>
        <strain evidence="1">KOxytocaLFYP65</strain>
    </source>
</reference>
<gene>
    <name evidence="1" type="ORF">KOLFYP65_04374</name>
</gene>
<dbReference type="EMBL" id="CACRTM010000027">
    <property type="protein sequence ID" value="VYU51239.1"/>
    <property type="molecule type" value="Genomic_DNA"/>
</dbReference>
<organism evidence="1">
    <name type="scientific">Klebsiella oxytoca</name>
    <dbReference type="NCBI Taxonomy" id="571"/>
    <lineage>
        <taxon>Bacteria</taxon>
        <taxon>Pseudomonadati</taxon>
        <taxon>Pseudomonadota</taxon>
        <taxon>Gammaproteobacteria</taxon>
        <taxon>Enterobacterales</taxon>
        <taxon>Enterobacteriaceae</taxon>
        <taxon>Klebsiella/Raoultella group</taxon>
        <taxon>Klebsiella</taxon>
    </lineage>
</organism>
<dbReference type="RefSeq" id="WP_073970760.1">
    <property type="nucleotide sequence ID" value="NZ_CAAKNQ010000085.1"/>
</dbReference>
<accession>A0A6N3FHB4</accession>